<dbReference type="SUPFAM" id="SSF46785">
    <property type="entry name" value="Winged helix' DNA-binding domain"/>
    <property type="match status" value="1"/>
</dbReference>
<dbReference type="Proteomes" id="UP000185426">
    <property type="component" value="Chromosome"/>
</dbReference>
<gene>
    <name evidence="5" type="ORF">BSA145_10690</name>
</gene>
<dbReference type="EMBL" id="CP015607">
    <property type="protein sequence ID" value="APT46295.1"/>
    <property type="molecule type" value="Genomic_DNA"/>
</dbReference>
<accession>A0A1L6ZIE2</accession>
<evidence type="ECO:0000313" key="5">
    <source>
        <dbReference type="EMBL" id="APT46295.1"/>
    </source>
</evidence>
<sequence length="150" mass="17670">MKEILREIGVIARALDSISNIEFKEYDLTKGQYLYLVRICEEPGIIQEKLAEMIKVDRTTAARAIKKLELHGFIEKKDDPVNKKIKKLFPTDKGEAVYPMIKREHDYSNQVALDGFSDEEAEQICEYLLRVRKNIEKDWDYVKKGNKRRY</sequence>
<evidence type="ECO:0000256" key="3">
    <source>
        <dbReference type="ARBA" id="ARBA00023163"/>
    </source>
</evidence>
<organism evidence="5 6">
    <name type="scientific">Bacillus safensis</name>
    <dbReference type="NCBI Taxonomy" id="561879"/>
    <lineage>
        <taxon>Bacteria</taxon>
        <taxon>Bacillati</taxon>
        <taxon>Bacillota</taxon>
        <taxon>Bacilli</taxon>
        <taxon>Bacillales</taxon>
        <taxon>Bacillaceae</taxon>
        <taxon>Bacillus</taxon>
    </lineage>
</organism>
<proteinExistence type="predicted"/>
<dbReference type="RefSeq" id="WP_075622447.1">
    <property type="nucleotide sequence ID" value="NZ_CP015607.1"/>
</dbReference>
<dbReference type="PANTHER" id="PTHR42756">
    <property type="entry name" value="TRANSCRIPTIONAL REGULATOR, MARR"/>
    <property type="match status" value="1"/>
</dbReference>
<reference evidence="5 6" key="1">
    <citation type="submission" date="2016-05" db="EMBL/GenBank/DDBJ databases">
        <title>Complete Genome and Methylome Analysis of Psychrotrophic Bacterial Isolates from Antarctic Lake Untersee.</title>
        <authorList>
            <person name="Fomenkov A."/>
            <person name="Akimov V.N."/>
            <person name="Vasilyeva L.V."/>
            <person name="Andersen D."/>
            <person name="Vincze T."/>
            <person name="Roberts R.J."/>
        </authorList>
    </citation>
    <scope>NUCLEOTIDE SEQUENCE [LARGE SCALE GENOMIC DNA]</scope>
    <source>
        <strain evidence="5 6">U14-5</strain>
    </source>
</reference>
<dbReference type="PROSITE" id="PS50995">
    <property type="entry name" value="HTH_MARR_2"/>
    <property type="match status" value="1"/>
</dbReference>
<dbReference type="InterPro" id="IPR036390">
    <property type="entry name" value="WH_DNA-bd_sf"/>
</dbReference>
<dbReference type="AlphaFoldDB" id="A0A1L6ZIE2"/>
<keyword evidence="3" id="KW-0804">Transcription</keyword>
<dbReference type="PANTHER" id="PTHR42756:SF2">
    <property type="entry name" value="MARR FAMILY REGULATORY PROTEIN"/>
    <property type="match status" value="1"/>
</dbReference>
<dbReference type="GO" id="GO:0003700">
    <property type="term" value="F:DNA-binding transcription factor activity"/>
    <property type="evidence" value="ECO:0007669"/>
    <property type="project" value="InterPro"/>
</dbReference>
<dbReference type="Gene3D" id="1.10.10.10">
    <property type="entry name" value="Winged helix-like DNA-binding domain superfamily/Winged helix DNA-binding domain"/>
    <property type="match status" value="1"/>
</dbReference>
<dbReference type="InterPro" id="IPR036388">
    <property type="entry name" value="WH-like_DNA-bd_sf"/>
</dbReference>
<dbReference type="PRINTS" id="PR00598">
    <property type="entry name" value="HTHMARR"/>
</dbReference>
<feature type="domain" description="HTH marR-type" evidence="4">
    <location>
        <begin position="1"/>
        <end position="133"/>
    </location>
</feature>
<evidence type="ECO:0000256" key="2">
    <source>
        <dbReference type="ARBA" id="ARBA00023125"/>
    </source>
</evidence>
<evidence type="ECO:0000313" key="6">
    <source>
        <dbReference type="Proteomes" id="UP000185426"/>
    </source>
</evidence>
<protein>
    <submittedName>
        <fullName evidence="5">MarR family transcriptional regulator</fullName>
    </submittedName>
</protein>
<keyword evidence="2" id="KW-0238">DNA-binding</keyword>
<dbReference type="PROSITE" id="PS01117">
    <property type="entry name" value="HTH_MARR_1"/>
    <property type="match status" value="1"/>
</dbReference>
<dbReference type="Pfam" id="PF01047">
    <property type="entry name" value="MarR"/>
    <property type="match status" value="1"/>
</dbReference>
<dbReference type="InterPro" id="IPR000835">
    <property type="entry name" value="HTH_MarR-typ"/>
</dbReference>
<evidence type="ECO:0000259" key="4">
    <source>
        <dbReference type="PROSITE" id="PS50995"/>
    </source>
</evidence>
<name>A0A1L6ZIE2_BACIA</name>
<keyword evidence="1" id="KW-0805">Transcription regulation</keyword>
<evidence type="ECO:0000256" key="1">
    <source>
        <dbReference type="ARBA" id="ARBA00023015"/>
    </source>
</evidence>
<dbReference type="InterPro" id="IPR023187">
    <property type="entry name" value="Tscrpt_reg_MarR-type_CS"/>
</dbReference>
<dbReference type="SMART" id="SM00347">
    <property type="entry name" value="HTH_MARR"/>
    <property type="match status" value="1"/>
</dbReference>
<dbReference type="GO" id="GO:0003677">
    <property type="term" value="F:DNA binding"/>
    <property type="evidence" value="ECO:0007669"/>
    <property type="project" value="UniProtKB-KW"/>
</dbReference>